<feature type="compositionally biased region" description="Pro residues" evidence="1">
    <location>
        <begin position="38"/>
        <end position="55"/>
    </location>
</feature>
<evidence type="ECO:0000313" key="3">
    <source>
        <dbReference type="EMBL" id="KAG8068408.1"/>
    </source>
</evidence>
<dbReference type="EMBL" id="JAAALK010000284">
    <property type="protein sequence ID" value="KAG8068408.1"/>
    <property type="molecule type" value="Genomic_DNA"/>
</dbReference>
<evidence type="ECO:0000313" key="2">
    <source>
        <dbReference type="EMBL" id="KAG8068401.1"/>
    </source>
</evidence>
<gene>
    <name evidence="3" type="ORF">GUJ93_ZPchr0005g15223</name>
    <name evidence="2" type="ORF">GUJ93_ZPchr0005g16319</name>
</gene>
<name>A0A8J5VR90_ZIZPA</name>
<dbReference type="EMBL" id="JAAALK010000284">
    <property type="protein sequence ID" value="KAG8068400.1"/>
    <property type="molecule type" value="Genomic_DNA"/>
</dbReference>
<keyword evidence="4" id="KW-1185">Reference proteome</keyword>
<dbReference type="EMBL" id="JAAALK010000284">
    <property type="protein sequence ID" value="KAG8068401.1"/>
    <property type="molecule type" value="Genomic_DNA"/>
</dbReference>
<reference evidence="2" key="2">
    <citation type="submission" date="2021-02" db="EMBL/GenBank/DDBJ databases">
        <authorList>
            <person name="Kimball J.A."/>
            <person name="Haas M.W."/>
            <person name="Macchietto M."/>
            <person name="Kono T."/>
            <person name="Duquette J."/>
            <person name="Shao M."/>
        </authorList>
    </citation>
    <scope>NUCLEOTIDE SEQUENCE</scope>
    <source>
        <tissue evidence="2">Fresh leaf tissue</tissue>
    </source>
</reference>
<accession>A0A8J5VR90</accession>
<comment type="caution">
    <text evidence="2">The sequence shown here is derived from an EMBL/GenBank/DDBJ whole genome shotgun (WGS) entry which is preliminary data.</text>
</comment>
<evidence type="ECO:0000313" key="4">
    <source>
        <dbReference type="Proteomes" id="UP000729402"/>
    </source>
</evidence>
<feature type="region of interest" description="Disordered" evidence="1">
    <location>
        <begin position="34"/>
        <end position="58"/>
    </location>
</feature>
<reference evidence="2" key="1">
    <citation type="journal article" date="2021" name="bioRxiv">
        <title>Whole Genome Assembly and Annotation of Northern Wild Rice, Zizania palustris L., Supports a Whole Genome Duplication in the Zizania Genus.</title>
        <authorList>
            <person name="Haas M."/>
            <person name="Kono T."/>
            <person name="Macchietto M."/>
            <person name="Millas R."/>
            <person name="McGilp L."/>
            <person name="Shao M."/>
            <person name="Duquette J."/>
            <person name="Hirsch C.N."/>
            <person name="Kimball J."/>
        </authorList>
    </citation>
    <scope>NUCLEOTIDE SEQUENCE</scope>
    <source>
        <tissue evidence="2">Fresh leaf tissue</tissue>
    </source>
</reference>
<evidence type="ECO:0000256" key="1">
    <source>
        <dbReference type="SAM" id="MobiDB-lite"/>
    </source>
</evidence>
<dbReference type="AlphaFoldDB" id="A0A8J5VR90"/>
<sequence>MDWIPAAPTHARSAHGHVHLRCASRWAVSLASVRPFPSDLPPQPQPQPQQQPPPAEDACGEVFPVEERRPW</sequence>
<organism evidence="2 4">
    <name type="scientific">Zizania palustris</name>
    <name type="common">Northern wild rice</name>
    <dbReference type="NCBI Taxonomy" id="103762"/>
    <lineage>
        <taxon>Eukaryota</taxon>
        <taxon>Viridiplantae</taxon>
        <taxon>Streptophyta</taxon>
        <taxon>Embryophyta</taxon>
        <taxon>Tracheophyta</taxon>
        <taxon>Spermatophyta</taxon>
        <taxon>Magnoliopsida</taxon>
        <taxon>Liliopsida</taxon>
        <taxon>Poales</taxon>
        <taxon>Poaceae</taxon>
        <taxon>BOP clade</taxon>
        <taxon>Oryzoideae</taxon>
        <taxon>Oryzeae</taxon>
        <taxon>Zizaniinae</taxon>
        <taxon>Zizania</taxon>
    </lineage>
</organism>
<protein>
    <submittedName>
        <fullName evidence="2">Uncharacterized protein</fullName>
    </submittedName>
</protein>
<dbReference type="Proteomes" id="UP000729402">
    <property type="component" value="Unassembled WGS sequence"/>
</dbReference>
<proteinExistence type="predicted"/>